<protein>
    <submittedName>
        <fullName evidence="11">Oidioi.mRNA.OKI2018_I69.PAR.g9328.t1.cds</fullName>
    </submittedName>
</protein>
<dbReference type="InterPro" id="IPR017871">
    <property type="entry name" value="ABC_transporter-like_CS"/>
</dbReference>
<evidence type="ECO:0000256" key="3">
    <source>
        <dbReference type="ARBA" id="ARBA00022741"/>
    </source>
</evidence>
<dbReference type="Pfam" id="PF00664">
    <property type="entry name" value="ABC_membrane"/>
    <property type="match status" value="1"/>
</dbReference>
<keyword evidence="12" id="KW-1185">Reference proteome</keyword>
<comment type="similarity">
    <text evidence="7">Belongs to the ABC transporter superfamily. ABCB family. Heavy Metal importer (TC 3.A.1.210) subfamily.</text>
</comment>
<evidence type="ECO:0000256" key="1">
    <source>
        <dbReference type="ARBA" id="ARBA00004141"/>
    </source>
</evidence>
<evidence type="ECO:0000256" key="4">
    <source>
        <dbReference type="ARBA" id="ARBA00022840"/>
    </source>
</evidence>
<keyword evidence="6 8" id="KW-0472">Membrane</keyword>
<keyword evidence="2 8" id="KW-0812">Transmembrane</keyword>
<evidence type="ECO:0000256" key="7">
    <source>
        <dbReference type="ARBA" id="ARBA00024363"/>
    </source>
</evidence>
<keyword evidence="3" id="KW-0547">Nucleotide-binding</keyword>
<dbReference type="InterPro" id="IPR011527">
    <property type="entry name" value="ABC1_TM_dom"/>
</dbReference>
<evidence type="ECO:0000256" key="2">
    <source>
        <dbReference type="ARBA" id="ARBA00022692"/>
    </source>
</evidence>
<dbReference type="PANTHER" id="PTHR24221">
    <property type="entry name" value="ATP-BINDING CASSETTE SUB-FAMILY B"/>
    <property type="match status" value="1"/>
</dbReference>
<dbReference type="CDD" id="cd18582">
    <property type="entry name" value="ABC_6TM_ATM1_ABCB7"/>
    <property type="match status" value="1"/>
</dbReference>
<evidence type="ECO:0000256" key="5">
    <source>
        <dbReference type="ARBA" id="ARBA00022989"/>
    </source>
</evidence>
<dbReference type="PANTHER" id="PTHR24221:SF654">
    <property type="entry name" value="ATP-BINDING CASSETTE SUB-FAMILY B MEMBER 6"/>
    <property type="match status" value="1"/>
</dbReference>
<organism evidence="11 12">
    <name type="scientific">Oikopleura dioica</name>
    <name type="common">Tunicate</name>
    <dbReference type="NCBI Taxonomy" id="34765"/>
    <lineage>
        <taxon>Eukaryota</taxon>
        <taxon>Metazoa</taxon>
        <taxon>Chordata</taxon>
        <taxon>Tunicata</taxon>
        <taxon>Appendicularia</taxon>
        <taxon>Copelata</taxon>
        <taxon>Oikopleuridae</taxon>
        <taxon>Oikopleura</taxon>
    </lineage>
</organism>
<dbReference type="SMART" id="SM00382">
    <property type="entry name" value="AAA"/>
    <property type="match status" value="1"/>
</dbReference>
<evidence type="ECO:0000259" key="9">
    <source>
        <dbReference type="PROSITE" id="PS50893"/>
    </source>
</evidence>
<name>A0ABN7RP72_OIKDI</name>
<feature type="transmembrane region" description="Helical" evidence="8">
    <location>
        <begin position="192"/>
        <end position="214"/>
    </location>
</feature>
<dbReference type="InterPro" id="IPR003593">
    <property type="entry name" value="AAA+_ATPase"/>
</dbReference>
<dbReference type="InterPro" id="IPR027417">
    <property type="entry name" value="P-loop_NTPase"/>
</dbReference>
<evidence type="ECO:0000256" key="6">
    <source>
        <dbReference type="ARBA" id="ARBA00023136"/>
    </source>
</evidence>
<dbReference type="SUPFAM" id="SSF90123">
    <property type="entry name" value="ABC transporter transmembrane region"/>
    <property type="match status" value="1"/>
</dbReference>
<proteinExistence type="inferred from homology"/>
<feature type="transmembrane region" description="Helical" evidence="8">
    <location>
        <begin position="53"/>
        <end position="71"/>
    </location>
</feature>
<dbReference type="EMBL" id="OU015568">
    <property type="protein sequence ID" value="CAG5079700.1"/>
    <property type="molecule type" value="Genomic_DNA"/>
</dbReference>
<evidence type="ECO:0000313" key="12">
    <source>
        <dbReference type="Proteomes" id="UP001158576"/>
    </source>
</evidence>
<feature type="transmembrane region" description="Helical" evidence="8">
    <location>
        <begin position="166"/>
        <end position="186"/>
    </location>
</feature>
<dbReference type="Gene3D" id="1.20.1560.10">
    <property type="entry name" value="ABC transporter type 1, transmembrane domain"/>
    <property type="match status" value="1"/>
</dbReference>
<dbReference type="PROSITE" id="PS00211">
    <property type="entry name" value="ABC_TRANSPORTER_1"/>
    <property type="match status" value="1"/>
</dbReference>
<dbReference type="Proteomes" id="UP001158576">
    <property type="component" value="Chromosome PAR"/>
</dbReference>
<dbReference type="Gene3D" id="3.40.50.300">
    <property type="entry name" value="P-loop containing nucleotide triphosphate hydrolases"/>
    <property type="match status" value="1"/>
</dbReference>
<feature type="transmembrane region" description="Helical" evidence="8">
    <location>
        <begin position="86"/>
        <end position="106"/>
    </location>
</feature>
<reference evidence="11 12" key="1">
    <citation type="submission" date="2021-04" db="EMBL/GenBank/DDBJ databases">
        <authorList>
            <person name="Bliznina A."/>
        </authorList>
    </citation>
    <scope>NUCLEOTIDE SEQUENCE [LARGE SCALE GENOMIC DNA]</scope>
</reference>
<sequence length="652" mass="73233">MCSMVKVEEKIKINCGEDEELTTTQLIKKVRPFIWPDSETNGSTRIKFSVLKTIFLIFAAKGLSLAIPFYWKDLVDYLTAIDEKDVISTAETLAALSTPFVTYAAVKLMEPTIDQYKSYTFAKVKQSTTRKIGKALVEKLFGLDHAFHTNRETGAILKAVDRGNRAIATVLHALCIVFLPALFQVICTGGFIWYFCGAVYALSLFLAMFVYATFSIKYTQYRTPFRIAMNKADMEAGNLATDSLLNYETVKFFANEKYETERYDEKLAKFEEAALKTDRTLALLNMGQLAILASCLLFNLAMVAGVVDFGQGSIANGELTIGEFVMMASYFQQIQRPLFFLGSTYRDLIQARTDFDSMWRLMEQNPELEEGPKTLSAEKQLDIKFKDVRFAYGNGNIVLDGVNFSISPGERVAIVGGSGAGKSTLAKLLFRFYDPIEGSVEVNGEDIRNFNLKSFRENIGVVPQDCVLFNDTIYNNIRYGNLNATENQIIEAAKVADLHRSVAEMKQGYQTVVGERGVKLSGGEKQRLAIARCFLKDPKIVIYDEATSSLDSVTEQRILESLEKATKNKSLLVIAHRLSTIVKSDKIIVLKDGKVAEVGNHFDLFVLNNHYRKMWDIQSNQQDTIKKKAVDKNKCRKTIERSLEKKGCCAKC</sequence>
<evidence type="ECO:0000256" key="8">
    <source>
        <dbReference type="SAM" id="Phobius"/>
    </source>
</evidence>
<feature type="domain" description="ABC transporter" evidence="9">
    <location>
        <begin position="383"/>
        <end position="617"/>
    </location>
</feature>
<evidence type="ECO:0000259" key="10">
    <source>
        <dbReference type="PROSITE" id="PS50929"/>
    </source>
</evidence>
<evidence type="ECO:0000313" key="11">
    <source>
        <dbReference type="EMBL" id="CAG5079700.1"/>
    </source>
</evidence>
<dbReference type="InterPro" id="IPR003439">
    <property type="entry name" value="ABC_transporter-like_ATP-bd"/>
</dbReference>
<gene>
    <name evidence="11" type="ORF">OKIOD_LOCUS886</name>
</gene>
<keyword evidence="4" id="KW-0067">ATP-binding</keyword>
<accession>A0ABN7RP72</accession>
<dbReference type="InterPro" id="IPR039421">
    <property type="entry name" value="Type_1_exporter"/>
</dbReference>
<dbReference type="PROSITE" id="PS50893">
    <property type="entry name" value="ABC_TRANSPORTER_2"/>
    <property type="match status" value="1"/>
</dbReference>
<dbReference type="Pfam" id="PF00005">
    <property type="entry name" value="ABC_tran"/>
    <property type="match status" value="1"/>
</dbReference>
<dbReference type="InterPro" id="IPR036640">
    <property type="entry name" value="ABC1_TM_sf"/>
</dbReference>
<feature type="transmembrane region" description="Helical" evidence="8">
    <location>
        <begin position="289"/>
        <end position="307"/>
    </location>
</feature>
<dbReference type="SUPFAM" id="SSF52540">
    <property type="entry name" value="P-loop containing nucleoside triphosphate hydrolases"/>
    <property type="match status" value="1"/>
</dbReference>
<feature type="domain" description="ABC transmembrane type-1" evidence="10">
    <location>
        <begin position="54"/>
        <end position="350"/>
    </location>
</feature>
<comment type="subcellular location">
    <subcellularLocation>
        <location evidence="1">Membrane</location>
        <topology evidence="1">Multi-pass membrane protein</topology>
    </subcellularLocation>
</comment>
<dbReference type="PROSITE" id="PS50929">
    <property type="entry name" value="ABC_TM1F"/>
    <property type="match status" value="1"/>
</dbReference>
<keyword evidence="5 8" id="KW-1133">Transmembrane helix</keyword>